<dbReference type="AlphaFoldDB" id="A0A3B4B6F6"/>
<name>A0A3B4B6F6_9GOBI</name>
<reference evidence="1" key="2">
    <citation type="submission" date="2025-09" db="UniProtKB">
        <authorList>
            <consortium name="Ensembl"/>
        </authorList>
    </citation>
    <scope>IDENTIFICATION</scope>
</reference>
<protein>
    <submittedName>
        <fullName evidence="1">Uncharacterized protein</fullName>
    </submittedName>
</protein>
<keyword evidence="2" id="KW-1185">Reference proteome</keyword>
<dbReference type="Ensembl" id="ENSPMGT00000025713.1">
    <property type="protein sequence ID" value="ENSPMGP00000024134.1"/>
    <property type="gene ID" value="ENSPMGG00000019523.1"/>
</dbReference>
<evidence type="ECO:0000313" key="2">
    <source>
        <dbReference type="Proteomes" id="UP000261520"/>
    </source>
</evidence>
<dbReference type="Proteomes" id="UP000261520">
    <property type="component" value="Unplaced"/>
</dbReference>
<sequence>MLAKYFDDVRQASTSTIFKSRLKTVLFSCAYDRKGFILHFYPC</sequence>
<organism evidence="1 2">
    <name type="scientific">Periophthalmus magnuspinnatus</name>
    <dbReference type="NCBI Taxonomy" id="409849"/>
    <lineage>
        <taxon>Eukaryota</taxon>
        <taxon>Metazoa</taxon>
        <taxon>Chordata</taxon>
        <taxon>Craniata</taxon>
        <taxon>Vertebrata</taxon>
        <taxon>Euteleostomi</taxon>
        <taxon>Actinopterygii</taxon>
        <taxon>Neopterygii</taxon>
        <taxon>Teleostei</taxon>
        <taxon>Neoteleostei</taxon>
        <taxon>Acanthomorphata</taxon>
        <taxon>Gobiaria</taxon>
        <taxon>Gobiiformes</taxon>
        <taxon>Gobioidei</taxon>
        <taxon>Gobiidae</taxon>
        <taxon>Oxudercinae</taxon>
        <taxon>Periophthalmus</taxon>
    </lineage>
</organism>
<accession>A0A3B4B6F6</accession>
<proteinExistence type="predicted"/>
<reference evidence="1" key="1">
    <citation type="submission" date="2025-08" db="UniProtKB">
        <authorList>
            <consortium name="Ensembl"/>
        </authorList>
    </citation>
    <scope>IDENTIFICATION</scope>
</reference>
<evidence type="ECO:0000313" key="1">
    <source>
        <dbReference type="Ensembl" id="ENSPMGP00000024134.1"/>
    </source>
</evidence>